<dbReference type="PANTHER" id="PTHR38471:SF2">
    <property type="entry name" value="FOUR HELIX BUNDLE PROTEIN"/>
    <property type="match status" value="1"/>
</dbReference>
<dbReference type="OrthoDB" id="160990at2"/>
<protein>
    <submittedName>
        <fullName evidence="1">Four helix bundle protein</fullName>
    </submittedName>
</protein>
<dbReference type="AlphaFoldDB" id="A0A366HR01"/>
<dbReference type="InterPro" id="IPR036583">
    <property type="entry name" value="23S_rRNA_IVS_sf"/>
</dbReference>
<dbReference type="NCBIfam" id="NF008911">
    <property type="entry name" value="PRK12275.1-2"/>
    <property type="match status" value="1"/>
</dbReference>
<dbReference type="SUPFAM" id="SSF158446">
    <property type="entry name" value="IVS-encoded protein-like"/>
    <property type="match status" value="1"/>
</dbReference>
<dbReference type="CDD" id="cd16377">
    <property type="entry name" value="23S_rRNA_IVP_like"/>
    <property type="match status" value="1"/>
</dbReference>
<evidence type="ECO:0000313" key="2">
    <source>
        <dbReference type="Proteomes" id="UP000253426"/>
    </source>
</evidence>
<reference evidence="1 2" key="1">
    <citation type="submission" date="2018-06" db="EMBL/GenBank/DDBJ databases">
        <title>Genomic Encyclopedia of Type Strains, Phase IV (KMG-IV): sequencing the most valuable type-strain genomes for metagenomic binning, comparative biology and taxonomic classification.</title>
        <authorList>
            <person name="Goeker M."/>
        </authorList>
    </citation>
    <scope>NUCLEOTIDE SEQUENCE [LARGE SCALE GENOMIC DNA]</scope>
    <source>
        <strain evidence="1 2">DSM 25532</strain>
    </source>
</reference>
<gene>
    <name evidence="1" type="ORF">DES53_103277</name>
</gene>
<dbReference type="Proteomes" id="UP000253426">
    <property type="component" value="Unassembled WGS sequence"/>
</dbReference>
<organism evidence="1 2">
    <name type="scientific">Roseimicrobium gellanilyticum</name>
    <dbReference type="NCBI Taxonomy" id="748857"/>
    <lineage>
        <taxon>Bacteria</taxon>
        <taxon>Pseudomonadati</taxon>
        <taxon>Verrucomicrobiota</taxon>
        <taxon>Verrucomicrobiia</taxon>
        <taxon>Verrucomicrobiales</taxon>
        <taxon>Verrucomicrobiaceae</taxon>
        <taxon>Roseimicrobium</taxon>
    </lineage>
</organism>
<dbReference type="NCBIfam" id="TIGR02436">
    <property type="entry name" value="four helix bundle protein"/>
    <property type="match status" value="1"/>
</dbReference>
<dbReference type="Pfam" id="PF05635">
    <property type="entry name" value="23S_rRNA_IVP"/>
    <property type="match status" value="1"/>
</dbReference>
<comment type="caution">
    <text evidence="1">The sequence shown here is derived from an EMBL/GenBank/DDBJ whole genome shotgun (WGS) entry which is preliminary data.</text>
</comment>
<dbReference type="PANTHER" id="PTHR38471">
    <property type="entry name" value="FOUR HELIX BUNDLE PROTEIN"/>
    <property type="match status" value="1"/>
</dbReference>
<dbReference type="InterPro" id="IPR012657">
    <property type="entry name" value="23S_rRNA-intervening_sequence"/>
</dbReference>
<proteinExistence type="predicted"/>
<dbReference type="RefSeq" id="WP_113958406.1">
    <property type="nucleotide sequence ID" value="NZ_QNRR01000003.1"/>
</dbReference>
<sequence length="122" mass="13740">MKSFRELLVWQKGIEVVTSVYAATGQFPKAETYGLTDQARRAAVSIPANIAEGYGRQSTQDYIRFLLIARGSLYELQTHMEIARRLGYLTDLDNADSVDARILEVERMLSSLIAKLKSKPRS</sequence>
<accession>A0A366HR01</accession>
<keyword evidence="2" id="KW-1185">Reference proteome</keyword>
<evidence type="ECO:0000313" key="1">
    <source>
        <dbReference type="EMBL" id="RBP45279.1"/>
    </source>
</evidence>
<dbReference type="Gene3D" id="1.20.1440.60">
    <property type="entry name" value="23S rRNA-intervening sequence"/>
    <property type="match status" value="1"/>
</dbReference>
<dbReference type="EMBL" id="QNRR01000003">
    <property type="protein sequence ID" value="RBP45279.1"/>
    <property type="molecule type" value="Genomic_DNA"/>
</dbReference>
<name>A0A366HR01_9BACT</name>